<feature type="transmembrane region" description="Helical" evidence="1">
    <location>
        <begin position="75"/>
        <end position="93"/>
    </location>
</feature>
<name>A0ABQ0PZG5_9PROT</name>
<organism evidence="2 3">
    <name type="scientific">Acetobacter malorum DSM 14337</name>
    <dbReference type="NCBI Taxonomy" id="1307910"/>
    <lineage>
        <taxon>Bacteria</taxon>
        <taxon>Pseudomonadati</taxon>
        <taxon>Pseudomonadota</taxon>
        <taxon>Alphaproteobacteria</taxon>
        <taxon>Acetobacterales</taxon>
        <taxon>Acetobacteraceae</taxon>
        <taxon>Acetobacter</taxon>
    </lineage>
</organism>
<dbReference type="EMBL" id="BAPF01000054">
    <property type="protein sequence ID" value="GBQ85445.1"/>
    <property type="molecule type" value="Genomic_DNA"/>
</dbReference>
<keyword evidence="1" id="KW-0472">Membrane</keyword>
<evidence type="ECO:0000313" key="3">
    <source>
        <dbReference type="Proteomes" id="UP001065047"/>
    </source>
</evidence>
<evidence type="ECO:0000313" key="2">
    <source>
        <dbReference type="EMBL" id="GBQ85445.1"/>
    </source>
</evidence>
<reference evidence="2" key="1">
    <citation type="submission" date="2013-04" db="EMBL/GenBank/DDBJ databases">
        <title>The genome sequencing project of 58 acetic acid bacteria.</title>
        <authorList>
            <person name="Okamoto-Kainuma A."/>
            <person name="Ishikawa M."/>
            <person name="Umino S."/>
            <person name="Koizumi Y."/>
            <person name="Shiwa Y."/>
            <person name="Yoshikawa H."/>
            <person name="Matsutani M."/>
            <person name="Matsushita K."/>
        </authorList>
    </citation>
    <scope>NUCLEOTIDE SEQUENCE</scope>
    <source>
        <strain evidence="2">DSM 14337</strain>
    </source>
</reference>
<accession>A0ABQ0PZG5</accession>
<dbReference type="Proteomes" id="UP001065047">
    <property type="component" value="Unassembled WGS sequence"/>
</dbReference>
<sequence length="226" mass="25450">MEGCAPTPLLNSLPGPSWERDVRPLSQEVAIHKNRDKNGADVTETYQSILAKKMDAKDIAEMQDIIRKIKLRSNLLLTLGLIFLGAYVFTILPNKHLVMMVPDPLVPVVLLGGLLPSSLVIVAGMNGIRDPDSLRKKSDPDLTRRFRSAVETEIKAKSIEAYTLFIQYQVRMSREQMALENYCVMVLLAKEIIHEIEEDAPFDLVNSNNTPPYLILENFMAHHPTN</sequence>
<comment type="caution">
    <text evidence="2">The sequence shown here is derived from an EMBL/GenBank/DDBJ whole genome shotgun (WGS) entry which is preliminary data.</text>
</comment>
<keyword evidence="1" id="KW-1133">Transmembrane helix</keyword>
<keyword evidence="1" id="KW-0812">Transmembrane</keyword>
<gene>
    <name evidence="2" type="ORF">AA14337_3073</name>
</gene>
<protein>
    <recommendedName>
        <fullName evidence="4">SMODS and SLOG-associating 2TM effector domain-containing protein</fullName>
    </recommendedName>
</protein>
<feature type="transmembrane region" description="Helical" evidence="1">
    <location>
        <begin position="105"/>
        <end position="128"/>
    </location>
</feature>
<keyword evidence="3" id="KW-1185">Reference proteome</keyword>
<evidence type="ECO:0000256" key="1">
    <source>
        <dbReference type="SAM" id="Phobius"/>
    </source>
</evidence>
<evidence type="ECO:0008006" key="4">
    <source>
        <dbReference type="Google" id="ProtNLM"/>
    </source>
</evidence>
<proteinExistence type="predicted"/>